<dbReference type="OrthoDB" id="4948898at2759"/>
<accession>A0A8J5WF03</accession>
<dbReference type="CDD" id="cd20216">
    <property type="entry name" value="PFM_HFR-2-like"/>
    <property type="match status" value="1"/>
</dbReference>
<dbReference type="AlphaFoldDB" id="A0A8J5WF03"/>
<dbReference type="SMART" id="SM00791">
    <property type="entry name" value="Agglutinin"/>
    <property type="match status" value="2"/>
</dbReference>
<dbReference type="Pfam" id="PF07468">
    <property type="entry name" value="Agglutinin"/>
    <property type="match status" value="2"/>
</dbReference>
<feature type="domain" description="Agglutinin" evidence="1">
    <location>
        <begin position="5"/>
        <end position="151"/>
    </location>
</feature>
<dbReference type="Proteomes" id="UP000729402">
    <property type="component" value="Unassembled WGS sequence"/>
</dbReference>
<dbReference type="InterPro" id="IPR053237">
    <property type="entry name" value="Natterin_C"/>
</dbReference>
<gene>
    <name evidence="2" type="ORF">GUJ93_ZPchr0011g28310</name>
</gene>
<evidence type="ECO:0000259" key="1">
    <source>
        <dbReference type="SMART" id="SM00791"/>
    </source>
</evidence>
<dbReference type="InterPro" id="IPR004991">
    <property type="entry name" value="Aerolysin-like"/>
</dbReference>
<protein>
    <recommendedName>
        <fullName evidence="1">Agglutinin domain-containing protein</fullName>
    </recommendedName>
</protein>
<reference evidence="2" key="2">
    <citation type="submission" date="2021-02" db="EMBL/GenBank/DDBJ databases">
        <authorList>
            <person name="Kimball J.A."/>
            <person name="Haas M.W."/>
            <person name="Macchietto M."/>
            <person name="Kono T."/>
            <person name="Duquette J."/>
            <person name="Shao M."/>
        </authorList>
    </citation>
    <scope>NUCLEOTIDE SEQUENCE</scope>
    <source>
        <tissue evidence="2">Fresh leaf tissue</tissue>
    </source>
</reference>
<organism evidence="2 3">
    <name type="scientific">Zizania palustris</name>
    <name type="common">Northern wild rice</name>
    <dbReference type="NCBI Taxonomy" id="103762"/>
    <lineage>
        <taxon>Eukaryota</taxon>
        <taxon>Viridiplantae</taxon>
        <taxon>Streptophyta</taxon>
        <taxon>Embryophyta</taxon>
        <taxon>Tracheophyta</taxon>
        <taxon>Spermatophyta</taxon>
        <taxon>Magnoliopsida</taxon>
        <taxon>Liliopsida</taxon>
        <taxon>Poales</taxon>
        <taxon>Poaceae</taxon>
        <taxon>BOP clade</taxon>
        <taxon>Oryzoideae</taxon>
        <taxon>Oryzeae</taxon>
        <taxon>Zizaniinae</taxon>
        <taxon>Zizania</taxon>
    </lineage>
</organism>
<dbReference type="CDD" id="cd00257">
    <property type="entry name" value="beta-trefoil_FSCN-like"/>
    <property type="match status" value="1"/>
</dbReference>
<evidence type="ECO:0000313" key="2">
    <source>
        <dbReference type="EMBL" id="KAG8090128.1"/>
    </source>
</evidence>
<dbReference type="EMBL" id="JAAALK010000081">
    <property type="protein sequence ID" value="KAG8090128.1"/>
    <property type="molecule type" value="Genomic_DNA"/>
</dbReference>
<reference evidence="2" key="1">
    <citation type="journal article" date="2021" name="bioRxiv">
        <title>Whole Genome Assembly and Annotation of Northern Wild Rice, Zizania palustris L., Supports a Whole Genome Duplication in the Zizania Genus.</title>
        <authorList>
            <person name="Haas M."/>
            <person name="Kono T."/>
            <person name="Macchietto M."/>
            <person name="Millas R."/>
            <person name="McGilp L."/>
            <person name="Shao M."/>
            <person name="Duquette J."/>
            <person name="Hirsch C.N."/>
            <person name="Kimball J."/>
        </authorList>
    </citation>
    <scope>NUCLEOTIDE SEQUENCE</scope>
    <source>
        <tissue evidence="2">Fresh leaf tissue</tissue>
    </source>
</reference>
<dbReference type="PANTHER" id="PTHR39244:SF4">
    <property type="entry name" value="AGGLUTININ DOMAIN-CONTAINING PROTEIN"/>
    <property type="match status" value="1"/>
</dbReference>
<comment type="caution">
    <text evidence="2">The sequence shown here is derived from an EMBL/GenBank/DDBJ whole genome shotgun (WGS) entry which is preliminary data.</text>
</comment>
<proteinExistence type="predicted"/>
<evidence type="ECO:0000313" key="3">
    <source>
        <dbReference type="Proteomes" id="UP000729402"/>
    </source>
</evidence>
<feature type="domain" description="Agglutinin" evidence="1">
    <location>
        <begin position="172"/>
        <end position="305"/>
    </location>
</feature>
<dbReference type="Pfam" id="PF03318">
    <property type="entry name" value="ETX_MTX2"/>
    <property type="match status" value="1"/>
</dbReference>
<name>A0A8J5WF03_ZIZPA</name>
<dbReference type="PANTHER" id="PTHR39244">
    <property type="entry name" value="NATTERIN-4"/>
    <property type="match status" value="1"/>
</dbReference>
<keyword evidence="3" id="KW-1185">Reference proteome</keyword>
<dbReference type="InterPro" id="IPR008998">
    <property type="entry name" value="Agglutinin"/>
</dbReference>
<sequence>MSSMSEFPRCVAFRSVGNNNSYLRYVHESDGKTFIEPSGQDCISPFTRFYVEPSKQHDGLVHIRCCYNNMYWVAMQQQEGDVGGWIIGTAHELEDDLSKPSCTLFKLDTITENQSQLDRLFHVAHLGKHVSMFSSSDKANNKVTNYLHVRREETREDNILAAYTVLYLSEEKQLPKYIAIKGANGKYLKAYLDNYNYLQFYVDDIGDSLVHNTTITNSDGTVRIKNHHFNKFWRRGPNWILADSSDTSNNNPDTLFKVIKIGDYFALKNLGNNYFCKRLTDEGKTSCLSACIPTITTEAKLQIEEIYDKKVLTMSTATAVNHTNVDNTVKLTLAYTEKNKSTWDSTLAWKLSVIANIKAGIPIIARVNVQINNEFSGEYKWGSSLEKTTEHQIDYEVTVPPKTKVTVSLIASQGSCDVPFSYKQEDVLYDGTVFTNDMNDGIYTGINCYDFKYETEEEKI</sequence>